<comment type="caution">
    <text evidence="6">The sequence shown here is derived from an EMBL/GenBank/DDBJ whole genome shotgun (WGS) entry which is preliminary data.</text>
</comment>
<dbReference type="RefSeq" id="WP_225671830.1">
    <property type="nucleotide sequence ID" value="NZ_JAEDAH010000013.1"/>
</dbReference>
<name>A0ABS7ZLN9_9GAMM</name>
<evidence type="ECO:0000259" key="5">
    <source>
        <dbReference type="PROSITE" id="PS50931"/>
    </source>
</evidence>
<dbReference type="EMBL" id="JAEDAH010000013">
    <property type="protein sequence ID" value="MCA6062629.1"/>
    <property type="molecule type" value="Genomic_DNA"/>
</dbReference>
<evidence type="ECO:0000256" key="4">
    <source>
        <dbReference type="ARBA" id="ARBA00023163"/>
    </source>
</evidence>
<evidence type="ECO:0000313" key="7">
    <source>
        <dbReference type="Proteomes" id="UP000714380"/>
    </source>
</evidence>
<protein>
    <submittedName>
        <fullName evidence="6">LysR family transcriptional regulator</fullName>
    </submittedName>
</protein>
<dbReference type="SUPFAM" id="SSF46785">
    <property type="entry name" value="Winged helix' DNA-binding domain"/>
    <property type="match status" value="1"/>
</dbReference>
<dbReference type="SUPFAM" id="SSF53850">
    <property type="entry name" value="Periplasmic binding protein-like II"/>
    <property type="match status" value="1"/>
</dbReference>
<dbReference type="Gene3D" id="3.40.190.290">
    <property type="match status" value="1"/>
</dbReference>
<dbReference type="Pfam" id="PF03466">
    <property type="entry name" value="LysR_substrate"/>
    <property type="match status" value="1"/>
</dbReference>
<accession>A0ABS7ZLN9</accession>
<dbReference type="Proteomes" id="UP000714380">
    <property type="component" value="Unassembled WGS sequence"/>
</dbReference>
<dbReference type="Gene3D" id="1.10.10.10">
    <property type="entry name" value="Winged helix-like DNA-binding domain superfamily/Winged helix DNA-binding domain"/>
    <property type="match status" value="1"/>
</dbReference>
<evidence type="ECO:0000313" key="6">
    <source>
        <dbReference type="EMBL" id="MCA6062629.1"/>
    </source>
</evidence>
<dbReference type="PROSITE" id="PS50931">
    <property type="entry name" value="HTH_LYSR"/>
    <property type="match status" value="1"/>
</dbReference>
<organism evidence="6 7">
    <name type="scientific">Thalassolituus marinus</name>
    <dbReference type="NCBI Taxonomy" id="671053"/>
    <lineage>
        <taxon>Bacteria</taxon>
        <taxon>Pseudomonadati</taxon>
        <taxon>Pseudomonadota</taxon>
        <taxon>Gammaproteobacteria</taxon>
        <taxon>Oceanospirillales</taxon>
        <taxon>Oceanospirillaceae</taxon>
        <taxon>Thalassolituus</taxon>
    </lineage>
</organism>
<evidence type="ECO:0000256" key="1">
    <source>
        <dbReference type="ARBA" id="ARBA00009437"/>
    </source>
</evidence>
<keyword evidence="7" id="KW-1185">Reference proteome</keyword>
<keyword evidence="3" id="KW-0238">DNA-binding</keyword>
<sequence length="304" mass="33503">MDTQGLRAFLAVAEQQSFSSAAEQLHLTQSAVSKRIQQLESQLNTALFDRHNRTISLTEAGFSLLPKARQILDLVADTELQLMNLDGEVSGVLSLATSHHIGLHRLPPVLREFTARYPKAHINLSFMGSERAYQAIAARQVELALTTLDADMAMPDAMQTKHLWNDTMICVCGNAHPLAKRSASLTLEDLSAAPAILPEPDTITFQLVERVFRQAGLTLQAPMPTNYLETIKMMVSVGMGWSLLPESMLDHQLTPLHWPAAEVTRELGLVRLQHRTLSNAARAFIDILQKDSPAIDAEQAGLQA</sequence>
<dbReference type="PANTHER" id="PTHR30419">
    <property type="entry name" value="HTH-TYPE TRANSCRIPTIONAL REGULATOR YBHD"/>
    <property type="match status" value="1"/>
</dbReference>
<proteinExistence type="inferred from homology"/>
<keyword evidence="2" id="KW-0805">Transcription regulation</keyword>
<dbReference type="InterPro" id="IPR050950">
    <property type="entry name" value="HTH-type_LysR_regulators"/>
</dbReference>
<dbReference type="CDD" id="cd05466">
    <property type="entry name" value="PBP2_LTTR_substrate"/>
    <property type="match status" value="1"/>
</dbReference>
<gene>
    <name evidence="6" type="ORF">I9W95_03315</name>
</gene>
<dbReference type="InterPro" id="IPR036390">
    <property type="entry name" value="WH_DNA-bd_sf"/>
</dbReference>
<comment type="similarity">
    <text evidence="1">Belongs to the LysR transcriptional regulatory family.</text>
</comment>
<evidence type="ECO:0000256" key="2">
    <source>
        <dbReference type="ARBA" id="ARBA00023015"/>
    </source>
</evidence>
<keyword evidence="4" id="KW-0804">Transcription</keyword>
<dbReference type="InterPro" id="IPR005119">
    <property type="entry name" value="LysR_subst-bd"/>
</dbReference>
<dbReference type="Pfam" id="PF00126">
    <property type="entry name" value="HTH_1"/>
    <property type="match status" value="1"/>
</dbReference>
<dbReference type="InterPro" id="IPR000847">
    <property type="entry name" value="LysR_HTH_N"/>
</dbReference>
<dbReference type="InterPro" id="IPR036388">
    <property type="entry name" value="WH-like_DNA-bd_sf"/>
</dbReference>
<dbReference type="PANTHER" id="PTHR30419:SF8">
    <property type="entry name" value="NITROGEN ASSIMILATION TRANSCRIPTIONAL ACTIVATOR-RELATED"/>
    <property type="match status" value="1"/>
</dbReference>
<dbReference type="PRINTS" id="PR00039">
    <property type="entry name" value="HTHLYSR"/>
</dbReference>
<feature type="domain" description="HTH lysR-type" evidence="5">
    <location>
        <begin position="1"/>
        <end position="58"/>
    </location>
</feature>
<reference evidence="6 7" key="1">
    <citation type="submission" date="2020-12" db="EMBL/GenBank/DDBJ databases">
        <title>Novel Thalassolituus-related marine hydrocarbonoclastic bacteria mediated algae-derived hydrocarbons mineralization in twilight zone of the northern South China Sea.</title>
        <authorList>
            <person name="Dong C."/>
        </authorList>
    </citation>
    <scope>NUCLEOTIDE SEQUENCE [LARGE SCALE GENOMIC DNA]</scope>
    <source>
        <strain evidence="6 7">IMCC1826</strain>
    </source>
</reference>
<evidence type="ECO:0000256" key="3">
    <source>
        <dbReference type="ARBA" id="ARBA00023125"/>
    </source>
</evidence>